<dbReference type="OrthoDB" id="9811744at2"/>
<evidence type="ECO:0000256" key="9">
    <source>
        <dbReference type="ARBA" id="ARBA00022842"/>
    </source>
</evidence>
<evidence type="ECO:0000256" key="11">
    <source>
        <dbReference type="ARBA" id="ARBA00030193"/>
    </source>
</evidence>
<comment type="function">
    <text evidence="12 13">Catalyzes the condensation of para-aminobenzoate (pABA) with 6-hydroxymethyl-7,8-dihydropterin diphosphate (DHPt-PP) to form 7,8-dihydropteroate (H2Pte), the immediate precursor of folate derivatives.</text>
</comment>
<dbReference type="InterPro" id="IPR000489">
    <property type="entry name" value="Pterin-binding_dom"/>
</dbReference>
<name>A0A1I0WU06_9CLOT</name>
<dbReference type="NCBIfam" id="TIGR01496">
    <property type="entry name" value="DHPS"/>
    <property type="match status" value="1"/>
</dbReference>
<evidence type="ECO:0000256" key="3">
    <source>
        <dbReference type="ARBA" id="ARBA00004763"/>
    </source>
</evidence>
<keyword evidence="16" id="KW-1185">Reference proteome</keyword>
<sequence>MFRDKILLNIGEKEFILGERTYVMGILNVTPDSFSDGGDFDNIDRAVKHAGEMIDEGVDIIDVGGESTRPTHTPVDEEEELKRVVPVIKALRKEFPHIPISIDTYKAEVAKKAIEAGANMINDVWGFKKDKDIAKIAAEYDVPCCIMHNREDRNYKNLMEDILNDLRESIEIAKNAGVRNENIILDPGIGFAKDYEENLETMNKLEKLNELGYSWLLGTSRKSMIGTTLNLPPKERGEGTLATTTLGIMKGCDFVRVHDVKENKRVCLMTDAMVRR</sequence>
<dbReference type="CDD" id="cd00739">
    <property type="entry name" value="DHPS"/>
    <property type="match status" value="1"/>
</dbReference>
<dbReference type="FunFam" id="3.20.20.20:FF:000006">
    <property type="entry name" value="Dihydropteroate synthase"/>
    <property type="match status" value="1"/>
</dbReference>
<evidence type="ECO:0000259" key="14">
    <source>
        <dbReference type="PROSITE" id="PS50972"/>
    </source>
</evidence>
<proteinExistence type="inferred from homology"/>
<dbReference type="GO" id="GO:0004156">
    <property type="term" value="F:dihydropteroate synthase activity"/>
    <property type="evidence" value="ECO:0007669"/>
    <property type="project" value="UniProtKB-EC"/>
</dbReference>
<evidence type="ECO:0000256" key="7">
    <source>
        <dbReference type="ARBA" id="ARBA00022679"/>
    </source>
</evidence>
<dbReference type="PROSITE" id="PS50972">
    <property type="entry name" value="PTERIN_BINDING"/>
    <property type="match status" value="1"/>
</dbReference>
<evidence type="ECO:0000256" key="8">
    <source>
        <dbReference type="ARBA" id="ARBA00022723"/>
    </source>
</evidence>
<dbReference type="PANTHER" id="PTHR20941:SF1">
    <property type="entry name" value="FOLIC ACID SYNTHESIS PROTEIN FOL1"/>
    <property type="match status" value="1"/>
</dbReference>
<dbReference type="GO" id="GO:0046656">
    <property type="term" value="P:folic acid biosynthetic process"/>
    <property type="evidence" value="ECO:0007669"/>
    <property type="project" value="UniProtKB-KW"/>
</dbReference>
<comment type="cofactor">
    <cofactor evidence="2 13">
        <name>Mg(2+)</name>
        <dbReference type="ChEBI" id="CHEBI:18420"/>
    </cofactor>
</comment>
<evidence type="ECO:0000256" key="2">
    <source>
        <dbReference type="ARBA" id="ARBA00001946"/>
    </source>
</evidence>
<dbReference type="GO" id="GO:0005829">
    <property type="term" value="C:cytosol"/>
    <property type="evidence" value="ECO:0007669"/>
    <property type="project" value="TreeGrafter"/>
</dbReference>
<dbReference type="Gene3D" id="3.20.20.20">
    <property type="entry name" value="Dihydropteroate synthase-like"/>
    <property type="match status" value="1"/>
</dbReference>
<dbReference type="Pfam" id="PF00809">
    <property type="entry name" value="Pterin_bind"/>
    <property type="match status" value="1"/>
</dbReference>
<keyword evidence="10 13" id="KW-0289">Folate biosynthesis</keyword>
<dbReference type="SUPFAM" id="SSF51717">
    <property type="entry name" value="Dihydropteroate synthetase-like"/>
    <property type="match status" value="1"/>
</dbReference>
<protein>
    <recommendedName>
        <fullName evidence="6 13">Dihydropteroate synthase</fullName>
        <shortName evidence="13">DHPS</shortName>
        <ecNumber evidence="5 13">2.5.1.15</ecNumber>
    </recommendedName>
    <alternativeName>
        <fullName evidence="11 13">Dihydropteroate pyrophosphorylase</fullName>
    </alternativeName>
</protein>
<evidence type="ECO:0000313" key="15">
    <source>
        <dbReference type="EMBL" id="SFA92034.1"/>
    </source>
</evidence>
<evidence type="ECO:0000256" key="10">
    <source>
        <dbReference type="ARBA" id="ARBA00022909"/>
    </source>
</evidence>
<dbReference type="InterPro" id="IPR045031">
    <property type="entry name" value="DHP_synth-like"/>
</dbReference>
<dbReference type="GO" id="GO:0046872">
    <property type="term" value="F:metal ion binding"/>
    <property type="evidence" value="ECO:0007669"/>
    <property type="project" value="UniProtKB-KW"/>
</dbReference>
<evidence type="ECO:0000256" key="5">
    <source>
        <dbReference type="ARBA" id="ARBA00012458"/>
    </source>
</evidence>
<dbReference type="EC" id="2.5.1.15" evidence="5 13"/>
<dbReference type="UniPathway" id="UPA00077">
    <property type="reaction ID" value="UER00156"/>
</dbReference>
<organism evidence="15 16">
    <name type="scientific">Clostridium frigidicarnis</name>
    <dbReference type="NCBI Taxonomy" id="84698"/>
    <lineage>
        <taxon>Bacteria</taxon>
        <taxon>Bacillati</taxon>
        <taxon>Bacillota</taxon>
        <taxon>Clostridia</taxon>
        <taxon>Eubacteriales</taxon>
        <taxon>Clostridiaceae</taxon>
        <taxon>Clostridium</taxon>
    </lineage>
</organism>
<dbReference type="InterPro" id="IPR011005">
    <property type="entry name" value="Dihydropteroate_synth-like_sf"/>
</dbReference>
<dbReference type="AlphaFoldDB" id="A0A1I0WU06"/>
<dbReference type="PROSITE" id="PS00793">
    <property type="entry name" value="DHPS_2"/>
    <property type="match status" value="1"/>
</dbReference>
<evidence type="ECO:0000256" key="12">
    <source>
        <dbReference type="ARBA" id="ARBA00053449"/>
    </source>
</evidence>
<evidence type="ECO:0000256" key="13">
    <source>
        <dbReference type="RuleBase" id="RU361205"/>
    </source>
</evidence>
<dbReference type="Proteomes" id="UP000198619">
    <property type="component" value="Unassembled WGS sequence"/>
</dbReference>
<keyword evidence="7 13" id="KW-0808">Transferase</keyword>
<dbReference type="STRING" id="84698.SAMN04488528_100653"/>
<accession>A0A1I0WU06</accession>
<dbReference type="PROSITE" id="PS00792">
    <property type="entry name" value="DHPS_1"/>
    <property type="match status" value="1"/>
</dbReference>
<comment type="similarity">
    <text evidence="4 13">Belongs to the DHPS family.</text>
</comment>
<evidence type="ECO:0000256" key="1">
    <source>
        <dbReference type="ARBA" id="ARBA00000012"/>
    </source>
</evidence>
<dbReference type="EMBL" id="FOKI01000006">
    <property type="protein sequence ID" value="SFA92034.1"/>
    <property type="molecule type" value="Genomic_DNA"/>
</dbReference>
<dbReference type="RefSeq" id="WP_090039439.1">
    <property type="nucleotide sequence ID" value="NZ_FOKI01000006.1"/>
</dbReference>
<evidence type="ECO:0000256" key="4">
    <source>
        <dbReference type="ARBA" id="ARBA00009503"/>
    </source>
</evidence>
<evidence type="ECO:0000313" key="16">
    <source>
        <dbReference type="Proteomes" id="UP000198619"/>
    </source>
</evidence>
<keyword evidence="8 13" id="KW-0479">Metal-binding</keyword>
<gene>
    <name evidence="15" type="ORF">SAMN04488528_100653</name>
</gene>
<dbReference type="InterPro" id="IPR006390">
    <property type="entry name" value="DHP_synth_dom"/>
</dbReference>
<feature type="domain" description="Pterin-binding" evidence="14">
    <location>
        <begin position="21"/>
        <end position="268"/>
    </location>
</feature>
<dbReference type="GO" id="GO:0046654">
    <property type="term" value="P:tetrahydrofolate biosynthetic process"/>
    <property type="evidence" value="ECO:0007669"/>
    <property type="project" value="UniProtKB-UniPathway"/>
</dbReference>
<reference evidence="15 16" key="1">
    <citation type="submission" date="2016-10" db="EMBL/GenBank/DDBJ databases">
        <authorList>
            <person name="de Groot N.N."/>
        </authorList>
    </citation>
    <scope>NUCLEOTIDE SEQUENCE [LARGE SCALE GENOMIC DNA]</scope>
    <source>
        <strain evidence="15 16">DSM 12271</strain>
    </source>
</reference>
<keyword evidence="9 13" id="KW-0460">Magnesium</keyword>
<evidence type="ECO:0000256" key="6">
    <source>
        <dbReference type="ARBA" id="ARBA00016919"/>
    </source>
</evidence>
<comment type="catalytic activity">
    <reaction evidence="1">
        <text>(7,8-dihydropterin-6-yl)methyl diphosphate + 4-aminobenzoate = 7,8-dihydropteroate + diphosphate</text>
        <dbReference type="Rhea" id="RHEA:19949"/>
        <dbReference type="ChEBI" id="CHEBI:17836"/>
        <dbReference type="ChEBI" id="CHEBI:17839"/>
        <dbReference type="ChEBI" id="CHEBI:33019"/>
        <dbReference type="ChEBI" id="CHEBI:72950"/>
        <dbReference type="EC" id="2.5.1.15"/>
    </reaction>
</comment>
<dbReference type="PANTHER" id="PTHR20941">
    <property type="entry name" value="FOLATE SYNTHESIS PROTEINS"/>
    <property type="match status" value="1"/>
</dbReference>
<comment type="pathway">
    <text evidence="3 13">Cofactor biosynthesis; tetrahydrofolate biosynthesis; 7,8-dihydrofolate from 2-amino-4-hydroxy-6-hydroxymethyl-7,8-dihydropteridine diphosphate and 4-aminobenzoate: step 1/2.</text>
</comment>